<protein>
    <submittedName>
        <fullName evidence="7">Site-specific integrase</fullName>
    </submittedName>
</protein>
<dbReference type="Gene3D" id="1.10.443.10">
    <property type="entry name" value="Intergrase catalytic core"/>
    <property type="match status" value="1"/>
</dbReference>
<keyword evidence="8" id="KW-1185">Reference proteome</keyword>
<gene>
    <name evidence="7" type="ORF">DXX99_07850</name>
</gene>
<reference evidence="7 8" key="1">
    <citation type="submission" date="2018-08" db="EMBL/GenBank/DDBJ databases">
        <title>Form III RuBisCO-mediated autotrophy in Thermodesulfobium bacteria.</title>
        <authorList>
            <person name="Toshchakov S.V."/>
            <person name="Kublanov I.V."/>
            <person name="Frolov E."/>
            <person name="Bonch-Osmolovskaya E.A."/>
            <person name="Tourova T.P."/>
            <person name="Chernych N.A."/>
            <person name="Lebedinsky A.V."/>
        </authorList>
    </citation>
    <scope>NUCLEOTIDE SEQUENCE [LARGE SCALE GENOMIC DNA]</scope>
    <source>
        <strain evidence="7 8">SR</strain>
    </source>
</reference>
<dbReference type="PANTHER" id="PTHR30349:SF41">
    <property type="entry name" value="INTEGRASE_RECOMBINASE PROTEIN MJ0367-RELATED"/>
    <property type="match status" value="1"/>
</dbReference>
<keyword evidence="2 4" id="KW-0238">DNA-binding</keyword>
<dbReference type="PANTHER" id="PTHR30349">
    <property type="entry name" value="PHAGE INTEGRASE-RELATED"/>
    <property type="match status" value="1"/>
</dbReference>
<evidence type="ECO:0000259" key="5">
    <source>
        <dbReference type="PROSITE" id="PS51898"/>
    </source>
</evidence>
<sequence length="391" mass="44724">MRGHIRRRGKDSWQIVMYLGKSEDGRKLYRSQTVHGSRQDAERVLAELLVKAHRGELGRAPRGLTVAGLLDAWLEAHRRAWRPGTLSLRRTAASAWKKLIGHVEAEKLGPADVEIALAEIGERYAPGTARIFFAALRQALKWGRKRKLIYQDPTEGVPAPREEGKERLPWSEEEVRRFLEYLEACGERKAYKALFRLLLATGMRLGEAQALRWQDVDFRAGTVHVRRTYSHAGRCFHEPKTKHSRRKVAVDPETMLWLREVKKEQAEERLKAGGEWADREGLVFTSRKGGVLKQETVWHVFRRLCRGAGVRTIRVHDLRHTHASLLLRQNVHPKVVQERLGHSSVKVTLDLYSHLLPDAQEPAVRAVERVLDRRIDRRLTGGTGKPGEKGN</sequence>
<evidence type="ECO:0000256" key="1">
    <source>
        <dbReference type="ARBA" id="ARBA00008857"/>
    </source>
</evidence>
<keyword evidence="3" id="KW-0233">DNA recombination</keyword>
<dbReference type="GO" id="GO:0006310">
    <property type="term" value="P:DNA recombination"/>
    <property type="evidence" value="ECO:0007669"/>
    <property type="project" value="UniProtKB-KW"/>
</dbReference>
<dbReference type="InterPro" id="IPR011010">
    <property type="entry name" value="DNA_brk_join_enz"/>
</dbReference>
<evidence type="ECO:0000259" key="6">
    <source>
        <dbReference type="PROSITE" id="PS51900"/>
    </source>
</evidence>
<dbReference type="CDD" id="cd01189">
    <property type="entry name" value="INT_ICEBs1_C_like"/>
    <property type="match status" value="1"/>
</dbReference>
<dbReference type="Gene3D" id="1.10.150.130">
    <property type="match status" value="1"/>
</dbReference>
<dbReference type="InterPro" id="IPR050090">
    <property type="entry name" value="Tyrosine_recombinase_XerCD"/>
</dbReference>
<dbReference type="SUPFAM" id="SSF56349">
    <property type="entry name" value="DNA breaking-rejoining enzymes"/>
    <property type="match status" value="1"/>
</dbReference>
<feature type="domain" description="Tyr recombinase" evidence="5">
    <location>
        <begin position="165"/>
        <end position="365"/>
    </location>
</feature>
<dbReference type="InterPro" id="IPR010998">
    <property type="entry name" value="Integrase_recombinase_N"/>
</dbReference>
<evidence type="ECO:0000313" key="7">
    <source>
        <dbReference type="EMBL" id="RDV82318.1"/>
    </source>
</evidence>
<proteinExistence type="inferred from homology"/>
<dbReference type="InterPro" id="IPR044068">
    <property type="entry name" value="CB"/>
</dbReference>
<dbReference type="PROSITE" id="PS51898">
    <property type="entry name" value="TYR_RECOMBINASE"/>
    <property type="match status" value="1"/>
</dbReference>
<comment type="similarity">
    <text evidence="1">Belongs to the 'phage' integrase family.</text>
</comment>
<dbReference type="Pfam" id="PF00589">
    <property type="entry name" value="Phage_integrase"/>
    <property type="match status" value="1"/>
</dbReference>
<comment type="caution">
    <text evidence="7">The sequence shown here is derived from an EMBL/GenBank/DDBJ whole genome shotgun (WGS) entry which is preliminary data.</text>
</comment>
<evidence type="ECO:0000256" key="3">
    <source>
        <dbReference type="ARBA" id="ARBA00023172"/>
    </source>
</evidence>
<name>A0A3D8P3Y6_9THEO</name>
<dbReference type="AlphaFoldDB" id="A0A3D8P3Y6"/>
<dbReference type="Proteomes" id="UP000256329">
    <property type="component" value="Unassembled WGS sequence"/>
</dbReference>
<dbReference type="InterPro" id="IPR013762">
    <property type="entry name" value="Integrase-like_cat_sf"/>
</dbReference>
<dbReference type="GO" id="GO:0003677">
    <property type="term" value="F:DNA binding"/>
    <property type="evidence" value="ECO:0007669"/>
    <property type="project" value="UniProtKB-UniRule"/>
</dbReference>
<evidence type="ECO:0000256" key="2">
    <source>
        <dbReference type="ARBA" id="ARBA00023125"/>
    </source>
</evidence>
<dbReference type="PROSITE" id="PS51900">
    <property type="entry name" value="CB"/>
    <property type="match status" value="1"/>
</dbReference>
<dbReference type="InterPro" id="IPR002104">
    <property type="entry name" value="Integrase_catalytic"/>
</dbReference>
<feature type="domain" description="Core-binding (CB)" evidence="6">
    <location>
        <begin position="64"/>
        <end position="144"/>
    </location>
</feature>
<dbReference type="EMBL" id="QSLN01000011">
    <property type="protein sequence ID" value="RDV82318.1"/>
    <property type="molecule type" value="Genomic_DNA"/>
</dbReference>
<dbReference type="OrthoDB" id="9785687at2"/>
<evidence type="ECO:0000256" key="4">
    <source>
        <dbReference type="PROSITE-ProRule" id="PRU01248"/>
    </source>
</evidence>
<dbReference type="GO" id="GO:0015074">
    <property type="term" value="P:DNA integration"/>
    <property type="evidence" value="ECO:0007669"/>
    <property type="project" value="InterPro"/>
</dbReference>
<organism evidence="7 8">
    <name type="scientific">Ammonifex thiophilus</name>
    <dbReference type="NCBI Taxonomy" id="444093"/>
    <lineage>
        <taxon>Bacteria</taxon>
        <taxon>Bacillati</taxon>
        <taxon>Bacillota</taxon>
        <taxon>Clostridia</taxon>
        <taxon>Thermoanaerobacterales</taxon>
        <taxon>Thermoanaerobacteraceae</taxon>
        <taxon>Ammonifex</taxon>
    </lineage>
</organism>
<evidence type="ECO:0000313" key="8">
    <source>
        <dbReference type="Proteomes" id="UP000256329"/>
    </source>
</evidence>
<accession>A0A3D8P3Y6</accession>